<organism evidence="2 3">
    <name type="scientific">Actinomadura macrotermitis</name>
    <dbReference type="NCBI Taxonomy" id="2585200"/>
    <lineage>
        <taxon>Bacteria</taxon>
        <taxon>Bacillati</taxon>
        <taxon>Actinomycetota</taxon>
        <taxon>Actinomycetes</taxon>
        <taxon>Streptosporangiales</taxon>
        <taxon>Thermomonosporaceae</taxon>
        <taxon>Actinomadura</taxon>
    </lineage>
</organism>
<gene>
    <name evidence="2" type="ORF">ACRB68_79270</name>
</gene>
<protein>
    <recommendedName>
        <fullName evidence="1">Carbohydrate kinase PfkB domain-containing protein</fullName>
    </recommendedName>
</protein>
<dbReference type="InterPro" id="IPR011611">
    <property type="entry name" value="PfkB_dom"/>
</dbReference>
<dbReference type="Proteomes" id="UP000487268">
    <property type="component" value="Unassembled WGS sequence"/>
</dbReference>
<feature type="domain" description="Carbohydrate kinase PfkB" evidence="1">
    <location>
        <begin position="59"/>
        <end position="233"/>
    </location>
</feature>
<dbReference type="RefSeq" id="WP_207709996.1">
    <property type="nucleotide sequence ID" value="NZ_WEGH01000007.1"/>
</dbReference>
<dbReference type="EMBL" id="WEGH01000007">
    <property type="protein sequence ID" value="MQY09798.1"/>
    <property type="molecule type" value="Genomic_DNA"/>
</dbReference>
<evidence type="ECO:0000259" key="1">
    <source>
        <dbReference type="Pfam" id="PF00294"/>
    </source>
</evidence>
<proteinExistence type="predicted"/>
<dbReference type="Pfam" id="PF00294">
    <property type="entry name" value="PfkB"/>
    <property type="match status" value="1"/>
</dbReference>
<dbReference type="AlphaFoldDB" id="A0A7K0C8N7"/>
<evidence type="ECO:0000313" key="2">
    <source>
        <dbReference type="EMBL" id="MQY09798.1"/>
    </source>
</evidence>
<sequence>MAVPGSPVRRPGLDGAAVRRFGLLVLGDVRIEVRAELPGVRFTELTGDRLAYAPARVLVAGTAVNLARRATGYFRRTAVLGKIGDDDFSPVIRRELRRLGVADLLCAEPGAANAVSVMLRDRPGADGPGRRLLVAGEHAPSRRLSAADVRRAADGIRRADVLFLDGYGLLSPVSREALLTAAGIARGAGTAVAFDVVPHDVDARLTAAALRPVLELADVVISEAPTLARMLGLGGARECALPPALDALVPGRPLWLLRCGPTSLERVLAHRRGDAPLEYATGFGPGVERAGFGDRLAAAELYWWLSAHAAS</sequence>
<dbReference type="InterPro" id="IPR029056">
    <property type="entry name" value="Ribokinase-like"/>
</dbReference>
<evidence type="ECO:0000313" key="3">
    <source>
        <dbReference type="Proteomes" id="UP000487268"/>
    </source>
</evidence>
<dbReference type="SUPFAM" id="SSF53613">
    <property type="entry name" value="Ribokinase-like"/>
    <property type="match status" value="1"/>
</dbReference>
<dbReference type="Gene3D" id="3.40.1190.20">
    <property type="match status" value="1"/>
</dbReference>
<name>A0A7K0C8N7_9ACTN</name>
<reference evidence="2 3" key="1">
    <citation type="submission" date="2019-10" db="EMBL/GenBank/DDBJ databases">
        <title>Actinomadura rubteroloni sp. nov. and Actinomadura macrotermitis sp. nov., isolated from the gut of fungus growing-termite Macrotermes natalensis.</title>
        <authorList>
            <person name="Benndorf R."/>
            <person name="Martin K."/>
            <person name="Kuefner M."/>
            <person name="De Beer W."/>
            <person name="Kaster A.-K."/>
            <person name="Vollmers J."/>
            <person name="Poulsen M."/>
            <person name="Beemelmanns C."/>
        </authorList>
    </citation>
    <scope>NUCLEOTIDE SEQUENCE [LARGE SCALE GENOMIC DNA]</scope>
    <source>
        <strain evidence="2 3">RB68</strain>
    </source>
</reference>
<accession>A0A7K0C8N7</accession>
<comment type="caution">
    <text evidence="2">The sequence shown here is derived from an EMBL/GenBank/DDBJ whole genome shotgun (WGS) entry which is preliminary data.</text>
</comment>
<keyword evidence="3" id="KW-1185">Reference proteome</keyword>